<accession>A0A166D6E9</accession>
<evidence type="ECO:0000313" key="1">
    <source>
        <dbReference type="EMBL" id="KZP14367.1"/>
    </source>
</evidence>
<dbReference type="Proteomes" id="UP000076532">
    <property type="component" value="Unassembled WGS sequence"/>
</dbReference>
<dbReference type="EMBL" id="KV417618">
    <property type="protein sequence ID" value="KZP14367.1"/>
    <property type="molecule type" value="Genomic_DNA"/>
</dbReference>
<organism evidence="1 2">
    <name type="scientific">Athelia psychrophila</name>
    <dbReference type="NCBI Taxonomy" id="1759441"/>
    <lineage>
        <taxon>Eukaryota</taxon>
        <taxon>Fungi</taxon>
        <taxon>Dikarya</taxon>
        <taxon>Basidiomycota</taxon>
        <taxon>Agaricomycotina</taxon>
        <taxon>Agaricomycetes</taxon>
        <taxon>Agaricomycetidae</taxon>
        <taxon>Atheliales</taxon>
        <taxon>Atheliaceae</taxon>
        <taxon>Athelia</taxon>
    </lineage>
</organism>
<gene>
    <name evidence="1" type="ORF">FIBSPDRAFT_1048809</name>
</gene>
<protein>
    <submittedName>
        <fullName evidence="1">Uncharacterized protein</fullName>
    </submittedName>
</protein>
<name>A0A166D6E9_9AGAM</name>
<reference evidence="1 2" key="1">
    <citation type="journal article" date="2016" name="Mol. Biol. Evol.">
        <title>Comparative Genomics of Early-Diverging Mushroom-Forming Fungi Provides Insights into the Origins of Lignocellulose Decay Capabilities.</title>
        <authorList>
            <person name="Nagy L.G."/>
            <person name="Riley R."/>
            <person name="Tritt A."/>
            <person name="Adam C."/>
            <person name="Daum C."/>
            <person name="Floudas D."/>
            <person name="Sun H."/>
            <person name="Yadav J.S."/>
            <person name="Pangilinan J."/>
            <person name="Larsson K.H."/>
            <person name="Matsuura K."/>
            <person name="Barry K."/>
            <person name="Labutti K."/>
            <person name="Kuo R."/>
            <person name="Ohm R.A."/>
            <person name="Bhattacharya S.S."/>
            <person name="Shirouzu T."/>
            <person name="Yoshinaga Y."/>
            <person name="Martin F.M."/>
            <person name="Grigoriev I.V."/>
            <person name="Hibbett D.S."/>
        </authorList>
    </citation>
    <scope>NUCLEOTIDE SEQUENCE [LARGE SCALE GENOMIC DNA]</scope>
    <source>
        <strain evidence="1 2">CBS 109695</strain>
    </source>
</reference>
<dbReference type="OrthoDB" id="3165318at2759"/>
<evidence type="ECO:0000313" key="2">
    <source>
        <dbReference type="Proteomes" id="UP000076532"/>
    </source>
</evidence>
<dbReference type="AlphaFoldDB" id="A0A166D6E9"/>
<sequence>MSAFIRNLNFSWLDIMMVEHAHSTVSPLCSSVDLKKEVTFLWTFDDIASNPKLYVDQFPVVWKISTFGAKGPYSASLTYKNQWVSKQQHAAAIANFARLAFSRPQVSGDKITNPGTHVPINVGQRTILTADAARTVSFSTPEASANLTGGLLQAVNKTGELQDIAIGFLKDGDTRPTPALYFNDVGNTLDVTAQFTPILRLYTTSDYKESAILRGAIESEKAIWTHNLAELKEDGPDFVITREIDGSYKVTPA</sequence>
<proteinExistence type="predicted"/>
<keyword evidence="2" id="KW-1185">Reference proteome</keyword>